<evidence type="ECO:0000313" key="2">
    <source>
        <dbReference type="EMBL" id="CAF4260312.1"/>
    </source>
</evidence>
<dbReference type="Proteomes" id="UP000677228">
    <property type="component" value="Unassembled WGS sequence"/>
</dbReference>
<evidence type="ECO:0000313" key="1">
    <source>
        <dbReference type="EMBL" id="CAF1467974.1"/>
    </source>
</evidence>
<proteinExistence type="predicted"/>
<reference evidence="1" key="1">
    <citation type="submission" date="2021-02" db="EMBL/GenBank/DDBJ databases">
        <authorList>
            <person name="Nowell W R."/>
        </authorList>
    </citation>
    <scope>NUCLEOTIDE SEQUENCE</scope>
</reference>
<feature type="non-terminal residue" evidence="1">
    <location>
        <position position="1"/>
    </location>
</feature>
<name>A0A8S2FHH1_9BILA</name>
<dbReference type="Proteomes" id="UP000682733">
    <property type="component" value="Unassembled WGS sequence"/>
</dbReference>
<dbReference type="EMBL" id="CAJNOK010031085">
    <property type="protein sequence ID" value="CAF1467974.1"/>
    <property type="molecule type" value="Genomic_DNA"/>
</dbReference>
<evidence type="ECO:0000313" key="3">
    <source>
        <dbReference type="Proteomes" id="UP000677228"/>
    </source>
</evidence>
<sequence>MQKSLSSVRQALVCANGFVEKHLGFHHITREDVVKNHTSPLTRQLVTDDPNAAILVLDGTYLYIQ</sequence>
<organism evidence="1 3">
    <name type="scientific">Didymodactylos carnosus</name>
    <dbReference type="NCBI Taxonomy" id="1234261"/>
    <lineage>
        <taxon>Eukaryota</taxon>
        <taxon>Metazoa</taxon>
        <taxon>Spiralia</taxon>
        <taxon>Gnathifera</taxon>
        <taxon>Rotifera</taxon>
        <taxon>Eurotatoria</taxon>
        <taxon>Bdelloidea</taxon>
        <taxon>Philodinida</taxon>
        <taxon>Philodinidae</taxon>
        <taxon>Didymodactylos</taxon>
    </lineage>
</organism>
<gene>
    <name evidence="1" type="ORF">OVA965_LOCUS35534</name>
    <name evidence="2" type="ORF">TMI583_LOCUS36506</name>
</gene>
<dbReference type="AlphaFoldDB" id="A0A8S2FHH1"/>
<accession>A0A8S2FHH1</accession>
<comment type="caution">
    <text evidence="1">The sequence shown here is derived from an EMBL/GenBank/DDBJ whole genome shotgun (WGS) entry which is preliminary data.</text>
</comment>
<protein>
    <submittedName>
        <fullName evidence="1">Uncharacterized protein</fullName>
    </submittedName>
</protein>
<dbReference type="EMBL" id="CAJOBA010052972">
    <property type="protein sequence ID" value="CAF4260312.1"/>
    <property type="molecule type" value="Genomic_DNA"/>
</dbReference>